<evidence type="ECO:0000256" key="3">
    <source>
        <dbReference type="ARBA" id="ARBA00022676"/>
    </source>
</evidence>
<evidence type="ECO:0000256" key="10">
    <source>
        <dbReference type="ARBA" id="ARBA00023316"/>
    </source>
</evidence>
<evidence type="ECO:0000256" key="5">
    <source>
        <dbReference type="ARBA" id="ARBA00022692"/>
    </source>
</evidence>
<keyword evidence="1" id="KW-1003">Cell membrane</keyword>
<keyword evidence="2" id="KW-0997">Cell inner membrane</keyword>
<evidence type="ECO:0000313" key="14">
    <source>
        <dbReference type="EMBL" id="GAA4515582.1"/>
    </source>
</evidence>
<keyword evidence="8 12" id="KW-1133">Transmembrane helix</keyword>
<dbReference type="SUPFAM" id="SSF53955">
    <property type="entry name" value="Lysozyme-like"/>
    <property type="match status" value="1"/>
</dbReference>
<feature type="transmembrane region" description="Helical" evidence="12">
    <location>
        <begin position="12"/>
        <end position="32"/>
    </location>
</feature>
<dbReference type="EMBL" id="BAABGR010000015">
    <property type="protein sequence ID" value="GAA4515582.1"/>
    <property type="molecule type" value="Genomic_DNA"/>
</dbReference>
<evidence type="ECO:0000313" key="15">
    <source>
        <dbReference type="Proteomes" id="UP001500394"/>
    </source>
</evidence>
<evidence type="ECO:0000256" key="9">
    <source>
        <dbReference type="ARBA" id="ARBA00023136"/>
    </source>
</evidence>
<keyword evidence="4" id="KW-0808">Transferase</keyword>
<keyword evidence="11" id="KW-0175">Coiled coil</keyword>
<keyword evidence="7" id="KW-0573">Peptidoglycan synthesis</keyword>
<dbReference type="InterPro" id="IPR023346">
    <property type="entry name" value="Lysozyme-like_dom_sf"/>
</dbReference>
<proteinExistence type="predicted"/>
<keyword evidence="9 12" id="KW-0472">Membrane</keyword>
<keyword evidence="10" id="KW-0961">Cell wall biogenesis/degradation</keyword>
<sequence length="680" mass="77952">MKDFLTAKQKKWLWISLISLLIIVGAGFVYGYSQRQVFLDRAVKKVKTKLKNDYALNFEVQAYRFVGLSEVEFQHLTVIPDQRDTLVDMQRFTAKVNLVPLLWGEIKIGKMGIYHGVLSMVKKDTLSNYDFIFRKKKEDTGKNEETSKSFTDLAEHLVKSIFSKIPSDLEMEDFVVSYEENSHKQKVTIPKAKMSGGDFSSSVFLNDHNAEWVLGGNIDASNQTLLLEISSKDVDKEVPFLRNKYGLGVSFDKLIFDLRQVKKIKKNLLLIGGAFSYENLKINHKRLSDSTVTLPQAELEGGIEVAENYIALKDKSTIRIKDFEVSPQIKLTLKPSKKVELALHTGMFEAQTFFDAIRSGLFESLEGVQVEGSIAYDLDFAVDLDKPDDVLFVSKIDDEDLKVIRWGKANIDELNHPFVYNAYEDSVLVRQIIVGPENPKFRRLDQIPYVLKTTVRNTEDPYFYSHNGFEQEAFKLSIATNLKEKKFKRGASTISMQLVKNVFLTRKKTLTRKLEEILLVWLMESSGQVSKDRLFEIYLNVIEWGRNVYGITEAADYYFKKAPEELTLGESLFLSSIIPRPKTGLSSFDHTGHLKSWVMRHFNTYGSIMRKLGELNNVDVPENYGFYEVVLQPALRPKAPVVQDSTLDILEEHEMIIRELEEEERVRQSLLEKLSGGNEQ</sequence>
<dbReference type="Gene3D" id="1.10.3810.10">
    <property type="entry name" value="Biosynthetic peptidoglycan transglycosylase-like"/>
    <property type="match status" value="1"/>
</dbReference>
<dbReference type="PANTHER" id="PTHR30400">
    <property type="entry name" value="MONOFUNCTIONAL BIOSYNTHETIC PEPTIDOGLYCAN TRANSGLYCOSYLASE"/>
    <property type="match status" value="1"/>
</dbReference>
<keyword evidence="15" id="KW-1185">Reference proteome</keyword>
<dbReference type="Pfam" id="PF00912">
    <property type="entry name" value="Transgly"/>
    <property type="match status" value="1"/>
</dbReference>
<evidence type="ECO:0000256" key="12">
    <source>
        <dbReference type="SAM" id="Phobius"/>
    </source>
</evidence>
<dbReference type="InterPro" id="IPR036950">
    <property type="entry name" value="PBP_transglycosylase"/>
</dbReference>
<dbReference type="RefSeq" id="WP_345066516.1">
    <property type="nucleotide sequence ID" value="NZ_BAABGR010000015.1"/>
</dbReference>
<evidence type="ECO:0000256" key="11">
    <source>
        <dbReference type="SAM" id="Coils"/>
    </source>
</evidence>
<keyword evidence="6" id="KW-0133">Cell shape</keyword>
<evidence type="ECO:0000259" key="13">
    <source>
        <dbReference type="Pfam" id="PF00912"/>
    </source>
</evidence>
<evidence type="ECO:0000256" key="4">
    <source>
        <dbReference type="ARBA" id="ARBA00022679"/>
    </source>
</evidence>
<protein>
    <submittedName>
        <fullName evidence="14">Biosynthetic peptidoglycan transglycosylase</fullName>
    </submittedName>
</protein>
<organism evidence="14 15">
    <name type="scientific">Sphingobacterium thermophilum</name>
    <dbReference type="NCBI Taxonomy" id="768534"/>
    <lineage>
        <taxon>Bacteria</taxon>
        <taxon>Pseudomonadati</taxon>
        <taxon>Bacteroidota</taxon>
        <taxon>Sphingobacteriia</taxon>
        <taxon>Sphingobacteriales</taxon>
        <taxon>Sphingobacteriaceae</taxon>
        <taxon>Sphingobacterium</taxon>
    </lineage>
</organism>
<evidence type="ECO:0000256" key="2">
    <source>
        <dbReference type="ARBA" id="ARBA00022519"/>
    </source>
</evidence>
<dbReference type="InterPro" id="IPR011812">
    <property type="entry name" value="Pep_trsgly"/>
</dbReference>
<dbReference type="Proteomes" id="UP001500394">
    <property type="component" value="Unassembled WGS sequence"/>
</dbReference>
<evidence type="ECO:0000256" key="7">
    <source>
        <dbReference type="ARBA" id="ARBA00022984"/>
    </source>
</evidence>
<feature type="domain" description="Glycosyl transferase family 51" evidence="13">
    <location>
        <begin position="436"/>
        <end position="583"/>
    </location>
</feature>
<evidence type="ECO:0000256" key="1">
    <source>
        <dbReference type="ARBA" id="ARBA00022475"/>
    </source>
</evidence>
<dbReference type="InterPro" id="IPR001264">
    <property type="entry name" value="Glyco_trans_51"/>
</dbReference>
<evidence type="ECO:0000256" key="6">
    <source>
        <dbReference type="ARBA" id="ARBA00022960"/>
    </source>
</evidence>
<evidence type="ECO:0000256" key="8">
    <source>
        <dbReference type="ARBA" id="ARBA00022989"/>
    </source>
</evidence>
<feature type="coiled-coil region" evidence="11">
    <location>
        <begin position="643"/>
        <end position="673"/>
    </location>
</feature>
<reference evidence="15" key="1">
    <citation type="journal article" date="2019" name="Int. J. Syst. Evol. Microbiol.">
        <title>The Global Catalogue of Microorganisms (GCM) 10K type strain sequencing project: providing services to taxonomists for standard genome sequencing and annotation.</title>
        <authorList>
            <consortium name="The Broad Institute Genomics Platform"/>
            <consortium name="The Broad Institute Genome Sequencing Center for Infectious Disease"/>
            <person name="Wu L."/>
            <person name="Ma J."/>
        </authorList>
    </citation>
    <scope>NUCLEOTIDE SEQUENCE [LARGE SCALE GENOMIC DNA]</scope>
    <source>
        <strain evidence="15">JCM 17858</strain>
    </source>
</reference>
<keyword evidence="3" id="KW-0328">Glycosyltransferase</keyword>
<gene>
    <name evidence="14" type="ORF">GCM10023173_13560</name>
</gene>
<name>A0ABP8R1A5_9SPHI</name>
<dbReference type="PANTHER" id="PTHR30400:SF0">
    <property type="entry name" value="BIOSYNTHETIC PEPTIDOGLYCAN TRANSGLYCOSYLASE"/>
    <property type="match status" value="1"/>
</dbReference>
<comment type="caution">
    <text evidence="14">The sequence shown here is derived from an EMBL/GenBank/DDBJ whole genome shotgun (WGS) entry which is preliminary data.</text>
</comment>
<keyword evidence="5 12" id="KW-0812">Transmembrane</keyword>
<accession>A0ABP8R1A5</accession>